<name>A0A5B7G238_PORTR</name>
<keyword evidence="2" id="KW-1185">Reference proteome</keyword>
<proteinExistence type="predicted"/>
<reference evidence="1 2" key="1">
    <citation type="submission" date="2019-05" db="EMBL/GenBank/DDBJ databases">
        <title>Another draft genome of Portunus trituberculatus and its Hox gene families provides insights of decapod evolution.</title>
        <authorList>
            <person name="Jeong J.-H."/>
            <person name="Song I."/>
            <person name="Kim S."/>
            <person name="Choi T."/>
            <person name="Kim D."/>
            <person name="Ryu S."/>
            <person name="Kim W."/>
        </authorList>
    </citation>
    <scope>NUCLEOTIDE SEQUENCE [LARGE SCALE GENOMIC DNA]</scope>
    <source>
        <tissue evidence="1">Muscle</tissue>
    </source>
</reference>
<gene>
    <name evidence="1" type="ORF">E2C01_045383</name>
</gene>
<comment type="caution">
    <text evidence="1">The sequence shown here is derived from an EMBL/GenBank/DDBJ whole genome shotgun (WGS) entry which is preliminary data.</text>
</comment>
<organism evidence="1 2">
    <name type="scientific">Portunus trituberculatus</name>
    <name type="common">Swimming crab</name>
    <name type="synonym">Neptunus trituberculatus</name>
    <dbReference type="NCBI Taxonomy" id="210409"/>
    <lineage>
        <taxon>Eukaryota</taxon>
        <taxon>Metazoa</taxon>
        <taxon>Ecdysozoa</taxon>
        <taxon>Arthropoda</taxon>
        <taxon>Crustacea</taxon>
        <taxon>Multicrustacea</taxon>
        <taxon>Malacostraca</taxon>
        <taxon>Eumalacostraca</taxon>
        <taxon>Eucarida</taxon>
        <taxon>Decapoda</taxon>
        <taxon>Pleocyemata</taxon>
        <taxon>Brachyura</taxon>
        <taxon>Eubrachyura</taxon>
        <taxon>Portunoidea</taxon>
        <taxon>Portunidae</taxon>
        <taxon>Portuninae</taxon>
        <taxon>Portunus</taxon>
    </lineage>
</organism>
<evidence type="ECO:0000313" key="2">
    <source>
        <dbReference type="Proteomes" id="UP000324222"/>
    </source>
</evidence>
<sequence length="61" mass="6798">MIIKRECERLEQLQACTTTATPATIVGSKAAAGVTEQQRLEFAIMRSSSVFPIYFAKFLED</sequence>
<dbReference type="AlphaFoldDB" id="A0A5B7G238"/>
<protein>
    <submittedName>
        <fullName evidence="1">Uncharacterized protein</fullName>
    </submittedName>
</protein>
<evidence type="ECO:0000313" key="1">
    <source>
        <dbReference type="EMBL" id="MPC51535.1"/>
    </source>
</evidence>
<dbReference type="Proteomes" id="UP000324222">
    <property type="component" value="Unassembled WGS sequence"/>
</dbReference>
<accession>A0A5B7G238</accession>
<dbReference type="EMBL" id="VSRR010010238">
    <property type="protein sequence ID" value="MPC51535.1"/>
    <property type="molecule type" value="Genomic_DNA"/>
</dbReference>